<reference evidence="1 2" key="1">
    <citation type="submission" date="2016-10" db="EMBL/GenBank/DDBJ databases">
        <title>Comparative genomics uncovers the prolific and rare metabolic potential of the cyanobacterial genus Moorea.</title>
        <authorList>
            <person name="Leao T."/>
            <person name="Castelao G."/>
            <person name="Korobeynikov A."/>
            <person name="Monroe E.A."/>
            <person name="Podell S."/>
            <person name="Glukhov E."/>
            <person name="Allen E."/>
            <person name="Gerwick W.H."/>
            <person name="Gerwick L."/>
        </authorList>
    </citation>
    <scope>NUCLEOTIDE SEQUENCE [LARGE SCALE GENOMIC DNA]</scope>
    <source>
        <strain evidence="1 2">PNG5-198</strain>
    </source>
</reference>
<evidence type="ECO:0000313" key="2">
    <source>
        <dbReference type="Proteomes" id="UP000186657"/>
    </source>
</evidence>
<gene>
    <name evidence="1" type="ORF">BJP37_27175</name>
</gene>
<evidence type="ECO:0000313" key="1">
    <source>
        <dbReference type="EMBL" id="OLT62150.1"/>
    </source>
</evidence>
<comment type="caution">
    <text evidence="1">The sequence shown here is derived from an EMBL/GenBank/DDBJ whole genome shotgun (WGS) entry which is preliminary data.</text>
</comment>
<dbReference type="EMBL" id="MKZS01000001">
    <property type="protein sequence ID" value="OLT62150.1"/>
    <property type="molecule type" value="Genomic_DNA"/>
</dbReference>
<accession>A0A1U7N870</accession>
<keyword evidence="2" id="KW-1185">Reference proteome</keyword>
<dbReference type="Proteomes" id="UP000186657">
    <property type="component" value="Unassembled WGS sequence"/>
</dbReference>
<name>A0A1U7N870_9CYAN</name>
<dbReference type="RefSeq" id="WP_075903871.1">
    <property type="nucleotide sequence ID" value="NZ_MKZS01000001.1"/>
</dbReference>
<organism evidence="1 2">
    <name type="scientific">Moorena bouillonii PNG</name>
    <dbReference type="NCBI Taxonomy" id="568701"/>
    <lineage>
        <taxon>Bacteria</taxon>
        <taxon>Bacillati</taxon>
        <taxon>Cyanobacteriota</taxon>
        <taxon>Cyanophyceae</taxon>
        <taxon>Coleofasciculales</taxon>
        <taxon>Coleofasciculaceae</taxon>
        <taxon>Moorena</taxon>
    </lineage>
</organism>
<proteinExistence type="predicted"/>
<dbReference type="GO" id="GO:0003729">
    <property type="term" value="F:mRNA binding"/>
    <property type="evidence" value="ECO:0007669"/>
    <property type="project" value="InterPro"/>
</dbReference>
<sequence length="84" mass="9634">MTRQEKLIKRLLSKPKDFTWNELTKLLSGLGFEEVKGGKTGGSRRRFINSDGVAIALHKPHPHNTLKKYQIEQTIDILRHEGLL</sequence>
<protein>
    <submittedName>
        <fullName evidence="1">Hexulose-6-phosphate synthase</fullName>
    </submittedName>
</protein>
<dbReference type="SUPFAM" id="SSF54786">
    <property type="entry name" value="YcfA/nrd intein domain"/>
    <property type="match status" value="1"/>
</dbReference>
<dbReference type="AlphaFoldDB" id="A0A1U7N870"/>
<dbReference type="InterPro" id="IPR012933">
    <property type="entry name" value="HicA_mRNA_interferase"/>
</dbReference>
<dbReference type="Pfam" id="PF07927">
    <property type="entry name" value="HicA_toxin"/>
    <property type="match status" value="1"/>
</dbReference>